<reference evidence="13" key="1">
    <citation type="submission" date="2025-08" db="UniProtKB">
        <authorList>
            <consortium name="Ensembl"/>
        </authorList>
    </citation>
    <scope>IDENTIFICATION</scope>
</reference>
<evidence type="ECO:0000256" key="9">
    <source>
        <dbReference type="ARBA" id="ARBA00048666"/>
    </source>
</evidence>
<evidence type="ECO:0000256" key="4">
    <source>
        <dbReference type="ARBA" id="ARBA00023055"/>
    </source>
</evidence>
<evidence type="ECO:0000256" key="10">
    <source>
        <dbReference type="SAM" id="MobiDB-lite"/>
    </source>
</evidence>
<evidence type="ECO:0000313" key="14">
    <source>
        <dbReference type="Proteomes" id="UP000694700"/>
    </source>
</evidence>
<dbReference type="GO" id="GO:0005886">
    <property type="term" value="C:plasma membrane"/>
    <property type="evidence" value="ECO:0007669"/>
    <property type="project" value="TreeGrafter"/>
</dbReference>
<dbReference type="Pfam" id="PF13193">
    <property type="entry name" value="AMP-binding_C"/>
    <property type="match status" value="1"/>
</dbReference>
<comment type="similarity">
    <text evidence="1">Belongs to the ATP-dependent AMP-binding enzyme family.</text>
</comment>
<keyword evidence="4" id="KW-0813">Transport</keyword>
<keyword evidence="3" id="KW-0276">Fatty acid metabolism</keyword>
<evidence type="ECO:0000256" key="3">
    <source>
        <dbReference type="ARBA" id="ARBA00022832"/>
    </source>
</evidence>
<accession>A0A8C1Y436</accession>
<dbReference type="Pfam" id="PF00501">
    <property type="entry name" value="AMP-binding"/>
    <property type="match status" value="1"/>
</dbReference>
<dbReference type="Gene3D" id="3.40.50.12780">
    <property type="entry name" value="N-terminal domain of ligase-like"/>
    <property type="match status" value="1"/>
</dbReference>
<dbReference type="SUPFAM" id="SSF56801">
    <property type="entry name" value="Acetyl-CoA synthetase-like"/>
    <property type="match status" value="1"/>
</dbReference>
<evidence type="ECO:0000259" key="12">
    <source>
        <dbReference type="Pfam" id="PF13193"/>
    </source>
</evidence>
<name>A0A8C1Y436_CYPCA</name>
<dbReference type="GO" id="GO:0005324">
    <property type="term" value="F:long-chain fatty acid transmembrane transporter activity"/>
    <property type="evidence" value="ECO:0007669"/>
    <property type="project" value="TreeGrafter"/>
</dbReference>
<dbReference type="EC" id="6.2.1.3" evidence="6"/>
<dbReference type="PANTHER" id="PTHR43107">
    <property type="entry name" value="LONG-CHAIN FATTY ACID TRANSPORT PROTEIN"/>
    <property type="match status" value="1"/>
</dbReference>
<keyword evidence="5" id="KW-0443">Lipid metabolism</keyword>
<evidence type="ECO:0000256" key="5">
    <source>
        <dbReference type="ARBA" id="ARBA00023098"/>
    </source>
</evidence>
<dbReference type="PANTHER" id="PTHR43107:SF4">
    <property type="entry name" value="LONG-CHAIN FATTY ACID TRANSPORT PROTEIN 2"/>
    <property type="match status" value="1"/>
</dbReference>
<evidence type="ECO:0000313" key="13">
    <source>
        <dbReference type="Ensembl" id="ENSCCRP00015089558.1"/>
    </source>
</evidence>
<dbReference type="Gene3D" id="3.30.300.30">
    <property type="match status" value="1"/>
</dbReference>
<evidence type="ECO:0000256" key="7">
    <source>
        <dbReference type="ARBA" id="ARBA00036527"/>
    </source>
</evidence>
<feature type="region of interest" description="Disordered" evidence="10">
    <location>
        <begin position="283"/>
        <end position="319"/>
    </location>
</feature>
<comment type="catalytic activity">
    <reaction evidence="9">
        <text>tetracosanoate + ATP + CoA = tetracosanoyl-CoA + AMP + diphosphate</text>
        <dbReference type="Rhea" id="RHEA:33639"/>
        <dbReference type="ChEBI" id="CHEBI:30616"/>
        <dbReference type="ChEBI" id="CHEBI:31014"/>
        <dbReference type="ChEBI" id="CHEBI:33019"/>
        <dbReference type="ChEBI" id="CHEBI:57287"/>
        <dbReference type="ChEBI" id="CHEBI:65052"/>
        <dbReference type="ChEBI" id="CHEBI:456215"/>
    </reaction>
    <physiologicalReaction direction="left-to-right" evidence="9">
        <dbReference type="Rhea" id="RHEA:33640"/>
    </physiologicalReaction>
</comment>
<sequence length="611" mass="67715">MIYSVLLGLAVSCLLFLYVRFPYFTQDFIFVLRTVNIGRLVNRFGRASPCYTILDRFADIARSHPQKPFLVFEGEVFSYRDADRVSNRIANALRERALVHAGQTVALFHGNAPQYVCTWLALAKLGCTVALLNTNLRSRSLLHCCDCCCATALITDADLAPAVAEVLPSLHMCGMSVLLLFGSCKTDGIVNLSAAVRGASEEAPPLSLRSDINIWSPALYIYTSGTTGLPKAAVISHHRLWLMSFLQRMTGVSSRDILYIYLPLYHSAGFLAGLTGAIERGTASHTPKHTQERTQNTLRNAPQSTVRNAPKTHSGTERDRDHRVRLALGNGITAATWEEFLRRFGNVHICECYGATEGNIGFLNYSGKIGSIGRVTAIHKMLIPFTFIKFDPETEEPVRDSAGLCVEVAPGETGLLVAKINKIAPFSGYVKNPAQTEKKKLRNVFKKGDLYFNTGDLILADRHGFLYFQDRIGDTFRWKGENVSTTEVSEVLLMLDSIEAANVYGVRVSGHEGRIGMAALKLTDGTEFDGSATYKHVKKLLPAYARPHFIRIQDELDVTGTFKQVKGQLVQEGFDPNVIQSKLFFLDESKQTFVPLTQELYSSITNGHTRL</sequence>
<evidence type="ECO:0000256" key="2">
    <source>
        <dbReference type="ARBA" id="ARBA00022598"/>
    </source>
</evidence>
<proteinExistence type="inferred from homology"/>
<dbReference type="FunFam" id="3.30.300.30:FF:000002">
    <property type="entry name" value="Long-chain fatty acid transport protein 1"/>
    <property type="match status" value="1"/>
</dbReference>
<comment type="catalytic activity">
    <reaction evidence="7">
        <text>a very long-chain fatty acid + ATP + CoA = a very long-chain fatty acyl-CoA + AMP + diphosphate</text>
        <dbReference type="Rhea" id="RHEA:54536"/>
        <dbReference type="ChEBI" id="CHEBI:30616"/>
        <dbReference type="ChEBI" id="CHEBI:33019"/>
        <dbReference type="ChEBI" id="CHEBI:57287"/>
        <dbReference type="ChEBI" id="CHEBI:58950"/>
        <dbReference type="ChEBI" id="CHEBI:138261"/>
        <dbReference type="ChEBI" id="CHEBI:456215"/>
    </reaction>
    <physiologicalReaction direction="left-to-right" evidence="7">
        <dbReference type="Rhea" id="RHEA:54537"/>
    </physiologicalReaction>
</comment>
<dbReference type="GO" id="GO:0004467">
    <property type="term" value="F:long-chain fatty acid-CoA ligase activity"/>
    <property type="evidence" value="ECO:0007669"/>
    <property type="project" value="UniProtKB-EC"/>
</dbReference>
<evidence type="ECO:0000256" key="1">
    <source>
        <dbReference type="ARBA" id="ARBA00006432"/>
    </source>
</evidence>
<dbReference type="InterPro" id="IPR025110">
    <property type="entry name" value="AMP-bd_C"/>
</dbReference>
<feature type="domain" description="AMP-binding enzyme C-terminal" evidence="12">
    <location>
        <begin position="487"/>
        <end position="563"/>
    </location>
</feature>
<dbReference type="Proteomes" id="UP000694700">
    <property type="component" value="Unplaced"/>
</dbReference>
<dbReference type="InterPro" id="IPR045851">
    <property type="entry name" value="AMP-bd_C_sf"/>
</dbReference>
<dbReference type="InterPro" id="IPR042099">
    <property type="entry name" value="ANL_N_sf"/>
</dbReference>
<organism evidence="13 14">
    <name type="scientific">Cyprinus carpio</name>
    <name type="common">Common carp</name>
    <dbReference type="NCBI Taxonomy" id="7962"/>
    <lineage>
        <taxon>Eukaryota</taxon>
        <taxon>Metazoa</taxon>
        <taxon>Chordata</taxon>
        <taxon>Craniata</taxon>
        <taxon>Vertebrata</taxon>
        <taxon>Euteleostomi</taxon>
        <taxon>Actinopterygii</taxon>
        <taxon>Neopterygii</taxon>
        <taxon>Teleostei</taxon>
        <taxon>Ostariophysi</taxon>
        <taxon>Cypriniformes</taxon>
        <taxon>Cyprinidae</taxon>
        <taxon>Cyprininae</taxon>
        <taxon>Cyprinus</taxon>
    </lineage>
</organism>
<keyword evidence="4" id="KW-0445">Lipid transport</keyword>
<evidence type="ECO:0000256" key="6">
    <source>
        <dbReference type="ARBA" id="ARBA00026121"/>
    </source>
</evidence>
<dbReference type="PROSITE" id="PS00455">
    <property type="entry name" value="AMP_BINDING"/>
    <property type="match status" value="1"/>
</dbReference>
<feature type="domain" description="AMP-dependent synthetase/ligase" evidence="11">
    <location>
        <begin position="58"/>
        <end position="417"/>
    </location>
</feature>
<keyword evidence="2" id="KW-0436">Ligase</keyword>
<protein>
    <recommendedName>
        <fullName evidence="6">long-chain-fatty-acid--CoA ligase</fullName>
        <ecNumber evidence="6">6.2.1.3</ecNumber>
    </recommendedName>
    <alternativeName>
        <fullName evidence="8">Long-chain-fatty-acid--CoA ligase</fullName>
    </alternativeName>
</protein>
<dbReference type="InterPro" id="IPR000873">
    <property type="entry name" value="AMP-dep_synth/lig_dom"/>
</dbReference>
<feature type="compositionally biased region" description="Polar residues" evidence="10">
    <location>
        <begin position="293"/>
        <end position="313"/>
    </location>
</feature>
<dbReference type="GO" id="GO:0044539">
    <property type="term" value="P:long-chain fatty acid import into cell"/>
    <property type="evidence" value="ECO:0007669"/>
    <property type="project" value="TreeGrafter"/>
</dbReference>
<dbReference type="Ensembl" id="ENSCCRT00015092449.1">
    <property type="protein sequence ID" value="ENSCCRP00015089558.1"/>
    <property type="gene ID" value="ENSCCRG00015036157.1"/>
</dbReference>
<dbReference type="InterPro" id="IPR020845">
    <property type="entry name" value="AMP-binding_CS"/>
</dbReference>
<evidence type="ECO:0000256" key="8">
    <source>
        <dbReference type="ARBA" id="ARBA00041297"/>
    </source>
</evidence>
<dbReference type="AlphaFoldDB" id="A0A8C1Y436"/>
<dbReference type="GO" id="GO:0005789">
    <property type="term" value="C:endoplasmic reticulum membrane"/>
    <property type="evidence" value="ECO:0007669"/>
    <property type="project" value="TreeGrafter"/>
</dbReference>
<evidence type="ECO:0000259" key="11">
    <source>
        <dbReference type="Pfam" id="PF00501"/>
    </source>
</evidence>